<comment type="subcellular location">
    <subcellularLocation>
        <location evidence="1">Virion</location>
    </subcellularLocation>
</comment>
<dbReference type="GO" id="GO:0005198">
    <property type="term" value="F:structural molecule activity"/>
    <property type="evidence" value="ECO:0007669"/>
    <property type="project" value="InterPro"/>
</dbReference>
<organism evidence="6">
    <name type="scientific">Calhevirus 1</name>
    <dbReference type="NCBI Taxonomy" id="870710"/>
    <lineage>
        <taxon>Viruses</taxon>
        <taxon>Riboviria</taxon>
        <taxon>Orthornavirae</taxon>
        <taxon>Pisuviricota</taxon>
        <taxon>Pisoniviricetes</taxon>
        <taxon>Picornavirales</taxon>
    </lineage>
</organism>
<dbReference type="GO" id="GO:0019028">
    <property type="term" value="C:viral capsid"/>
    <property type="evidence" value="ECO:0007669"/>
    <property type="project" value="UniProtKB-KW"/>
</dbReference>
<dbReference type="Pfam" id="PF00073">
    <property type="entry name" value="Rhv"/>
    <property type="match status" value="1"/>
</dbReference>
<protein>
    <submittedName>
        <fullName evidence="6">Capsid protein</fullName>
    </submittedName>
</protein>
<dbReference type="EMBL" id="HM480374">
    <property type="protein sequence ID" value="ADK97707.1"/>
    <property type="molecule type" value="Genomic_RNA"/>
</dbReference>
<evidence type="ECO:0000313" key="6">
    <source>
        <dbReference type="EMBL" id="ADK97707.1"/>
    </source>
</evidence>
<evidence type="ECO:0000256" key="3">
    <source>
        <dbReference type="ARBA" id="ARBA00022844"/>
    </source>
</evidence>
<dbReference type="SUPFAM" id="SSF88633">
    <property type="entry name" value="Positive stranded ssRNA viruses"/>
    <property type="match status" value="1"/>
</dbReference>
<reference evidence="6" key="1">
    <citation type="journal article" date="2010" name="J. Virol.">
        <title>Use of nucleotide composition analysis to infer hosts for three novel picorna-like viruses.</title>
        <authorList>
            <person name="Kapoor A."/>
            <person name="Simmonds P."/>
            <person name="Lipkin W.I."/>
            <person name="Zaidi S."/>
            <person name="Delwart E."/>
        </authorList>
    </citation>
    <scope>NUCLEOTIDE SEQUENCE</scope>
</reference>
<feature type="compositionally biased region" description="Polar residues" evidence="4">
    <location>
        <begin position="608"/>
        <end position="630"/>
    </location>
</feature>
<dbReference type="Gene3D" id="2.60.120.20">
    <property type="match status" value="1"/>
</dbReference>
<keyword evidence="3" id="KW-0946">Virion</keyword>
<evidence type="ECO:0000256" key="1">
    <source>
        <dbReference type="ARBA" id="ARBA00004328"/>
    </source>
</evidence>
<dbReference type="InterPro" id="IPR029053">
    <property type="entry name" value="Viral_coat"/>
</dbReference>
<sequence length="653" mass="71961">MSLSTEETAIDVTSHPADISRLASADVLDWREILSHKTVLGQGTLPPSSPKGSTLFVTNVAPLYLRSDTQKTVISHLAELFSQWHGDLLFEVVLTIPYFAATKLVVAFAPTNISLVNMSAATMAGLHNSVILNPANNYSVTLRVPFISVTNWCPTAAGVGEIGCKLLEPIVSSLELNQGLPWTLLVSADPDSFRFRYIIPPIIEGSGEDPVHNVPTLGDNVISISMSTTAGKVEGQRAVSRWPLVQQSPNSLSLQYESMMLIPRSRVEFVMQKVRGQFPLGGYPLDVIANMFDVAAFTYDKLQPFVLPNPFVIFPYLTQPFRLQTTTSSTTVGVDAPVYVYQSGTDCKLWFQVPMDARELPTGTVMFFSFIPSSDPIPAISTCTYEGTHTQSNVKYFKFRSIGQFKNQSQVVQCAVAAWKPTNLHVNSIISALRQIDQCPGEITHMALYTTMPPDLAATFTEWLVTSDNTSPPAQALSYSISFSPNQSSLAYNAGRFSESPKARGVIWRLFKLFKGDETKWWAWLVKGLDVIVDALIGAFLGRADTHYVVPIGAGSGFRVQAVGAYDPKLVAKSDPVPLEYIPKRETRSIVDIQLHEETRRFFRLRSKSASGSRGETASRPVSLSPSTSRAHSKTYKAKHLLTPEHRFRLQAS</sequence>
<feature type="domain" description="Picornavirus capsid" evidence="5">
    <location>
        <begin position="65"/>
        <end position="151"/>
    </location>
</feature>
<evidence type="ECO:0000259" key="5">
    <source>
        <dbReference type="Pfam" id="PF00073"/>
    </source>
</evidence>
<evidence type="ECO:0000256" key="2">
    <source>
        <dbReference type="ARBA" id="ARBA00022561"/>
    </source>
</evidence>
<accession>E0A3Q8</accession>
<dbReference type="InterPro" id="IPR001676">
    <property type="entry name" value="Picornavirus_capsid"/>
</dbReference>
<name>E0A3Q8_9VIRU</name>
<feature type="region of interest" description="Disordered" evidence="4">
    <location>
        <begin position="607"/>
        <end position="638"/>
    </location>
</feature>
<proteinExistence type="predicted"/>
<evidence type="ECO:0000256" key="4">
    <source>
        <dbReference type="SAM" id="MobiDB-lite"/>
    </source>
</evidence>
<keyword evidence="2" id="KW-0167">Capsid protein</keyword>